<comment type="caution">
    <text evidence="21">The sequence shown here is derived from an EMBL/GenBank/DDBJ whole genome shotgun (WGS) entry which is preliminary data.</text>
</comment>
<comment type="subunit">
    <text evidence="16">Forms a complex with PECAM1 and GNAQ. Interacts with PECAM1.</text>
</comment>
<evidence type="ECO:0000256" key="8">
    <source>
        <dbReference type="ARBA" id="ARBA00023136"/>
    </source>
</evidence>
<dbReference type="EMBL" id="NHOQ01001703">
    <property type="protein sequence ID" value="PWA22558.1"/>
    <property type="molecule type" value="Genomic_DNA"/>
</dbReference>
<evidence type="ECO:0000256" key="3">
    <source>
        <dbReference type="ARBA" id="ARBA00022475"/>
    </source>
</evidence>
<dbReference type="GO" id="GO:0007204">
    <property type="term" value="P:positive regulation of cytosolic calcium ion concentration"/>
    <property type="evidence" value="ECO:0007669"/>
    <property type="project" value="TreeGrafter"/>
</dbReference>
<keyword evidence="3" id="KW-1003">Cell membrane</keyword>
<evidence type="ECO:0000256" key="18">
    <source>
        <dbReference type="SAM" id="MobiDB-lite"/>
    </source>
</evidence>
<evidence type="ECO:0000256" key="4">
    <source>
        <dbReference type="ARBA" id="ARBA00022553"/>
    </source>
</evidence>
<evidence type="ECO:0000256" key="19">
    <source>
        <dbReference type="SAM" id="Phobius"/>
    </source>
</evidence>
<dbReference type="InterPro" id="IPR017452">
    <property type="entry name" value="GPCR_Rhodpsn_7TM"/>
</dbReference>
<dbReference type="GO" id="GO:0009897">
    <property type="term" value="C:external side of plasma membrane"/>
    <property type="evidence" value="ECO:0007669"/>
    <property type="project" value="TreeGrafter"/>
</dbReference>
<comment type="subcellular location">
    <subcellularLocation>
        <location evidence="1">Cell membrane</location>
        <topology evidence="1">Multi-pass membrane protein</topology>
    </subcellularLocation>
</comment>
<evidence type="ECO:0000256" key="13">
    <source>
        <dbReference type="ARBA" id="ARBA00023224"/>
    </source>
</evidence>
<keyword evidence="14" id="KW-0449">Lipoprotein</keyword>
<dbReference type="PANTHER" id="PTHR10489:SF957">
    <property type="entry name" value="B2 BRADYKININ RECEPTOR"/>
    <property type="match status" value="1"/>
</dbReference>
<feature type="transmembrane region" description="Helical" evidence="19">
    <location>
        <begin position="294"/>
        <end position="314"/>
    </location>
</feature>
<feature type="transmembrane region" description="Helical" evidence="19">
    <location>
        <begin position="205"/>
        <end position="227"/>
    </location>
</feature>
<dbReference type="GO" id="GO:0016493">
    <property type="term" value="F:C-C chemokine receptor activity"/>
    <property type="evidence" value="ECO:0007669"/>
    <property type="project" value="TreeGrafter"/>
</dbReference>
<feature type="transmembrane region" description="Helical" evidence="19">
    <location>
        <begin position="77"/>
        <end position="96"/>
    </location>
</feature>
<evidence type="ECO:0000256" key="14">
    <source>
        <dbReference type="ARBA" id="ARBA00023288"/>
    </source>
</evidence>
<keyword evidence="7 17" id="KW-0297">G-protein coupled receptor</keyword>
<keyword evidence="12" id="KW-0325">Glycoprotein</keyword>
<dbReference type="STRING" id="33528.ENSGAFP00000011963"/>
<dbReference type="InterPro" id="IPR050119">
    <property type="entry name" value="CCR1-9-like"/>
</dbReference>
<dbReference type="GO" id="GO:0006939">
    <property type="term" value="P:smooth muscle contraction"/>
    <property type="evidence" value="ECO:0007669"/>
    <property type="project" value="InterPro"/>
</dbReference>
<dbReference type="PRINTS" id="PR00994">
    <property type="entry name" value="BRADYKINNB2R"/>
</dbReference>
<dbReference type="GO" id="GO:0060326">
    <property type="term" value="P:cell chemotaxis"/>
    <property type="evidence" value="ECO:0007669"/>
    <property type="project" value="TreeGrafter"/>
</dbReference>
<feature type="transmembrane region" description="Helical" evidence="19">
    <location>
        <begin position="116"/>
        <end position="134"/>
    </location>
</feature>
<evidence type="ECO:0000256" key="2">
    <source>
        <dbReference type="ARBA" id="ARBA00013512"/>
    </source>
</evidence>
<dbReference type="PRINTS" id="PR00237">
    <property type="entry name" value="GPCRRHODOPSN"/>
</dbReference>
<dbReference type="PRINTS" id="PR00425">
    <property type="entry name" value="BRADYKININR"/>
</dbReference>
<protein>
    <recommendedName>
        <fullName evidence="2">B2 bradykinin receptor</fullName>
    </recommendedName>
</protein>
<keyword evidence="5 17" id="KW-0812">Transmembrane</keyword>
<comment type="similarity">
    <text evidence="17">Belongs to the G-protein coupled receptor 1 family.</text>
</comment>
<keyword evidence="13 17" id="KW-0807">Transducer</keyword>
<dbReference type="InterPro" id="IPR000276">
    <property type="entry name" value="GPCR_Rhodpsn"/>
</dbReference>
<dbReference type="GO" id="GO:0019722">
    <property type="term" value="P:calcium-mediated signaling"/>
    <property type="evidence" value="ECO:0007669"/>
    <property type="project" value="TreeGrafter"/>
</dbReference>
<dbReference type="GO" id="GO:0019957">
    <property type="term" value="F:C-C chemokine binding"/>
    <property type="evidence" value="ECO:0007669"/>
    <property type="project" value="TreeGrafter"/>
</dbReference>
<evidence type="ECO:0000256" key="6">
    <source>
        <dbReference type="ARBA" id="ARBA00022989"/>
    </source>
</evidence>
<feature type="transmembrane region" description="Helical" evidence="19">
    <location>
        <begin position="248"/>
        <end position="274"/>
    </location>
</feature>
<evidence type="ECO:0000256" key="12">
    <source>
        <dbReference type="ARBA" id="ARBA00023180"/>
    </source>
</evidence>
<evidence type="ECO:0000256" key="17">
    <source>
        <dbReference type="RuleBase" id="RU000688"/>
    </source>
</evidence>
<keyword evidence="9" id="KW-0564">Palmitate</keyword>
<dbReference type="GO" id="GO:0006955">
    <property type="term" value="P:immune response"/>
    <property type="evidence" value="ECO:0007669"/>
    <property type="project" value="TreeGrafter"/>
</dbReference>
<dbReference type="GO" id="GO:0004947">
    <property type="term" value="F:bradykinin receptor activity"/>
    <property type="evidence" value="ECO:0007669"/>
    <property type="project" value="InterPro"/>
</dbReference>
<organism evidence="21 22">
    <name type="scientific">Gambusia affinis</name>
    <name type="common">Western mosquitofish</name>
    <name type="synonym">Heterandria affinis</name>
    <dbReference type="NCBI Taxonomy" id="33528"/>
    <lineage>
        <taxon>Eukaryota</taxon>
        <taxon>Metazoa</taxon>
        <taxon>Chordata</taxon>
        <taxon>Craniata</taxon>
        <taxon>Vertebrata</taxon>
        <taxon>Euteleostomi</taxon>
        <taxon>Actinopterygii</taxon>
        <taxon>Neopterygii</taxon>
        <taxon>Teleostei</taxon>
        <taxon>Neoteleostei</taxon>
        <taxon>Acanthomorphata</taxon>
        <taxon>Ovalentaria</taxon>
        <taxon>Atherinomorphae</taxon>
        <taxon>Cyprinodontiformes</taxon>
        <taxon>Poeciliidae</taxon>
        <taxon>Poeciliinae</taxon>
        <taxon>Gambusia</taxon>
    </lineage>
</organism>
<dbReference type="Proteomes" id="UP000250572">
    <property type="component" value="Unassembled WGS sequence"/>
</dbReference>
<dbReference type="Pfam" id="PF00001">
    <property type="entry name" value="7tm_1"/>
    <property type="match status" value="1"/>
</dbReference>
<evidence type="ECO:0000259" key="20">
    <source>
        <dbReference type="PROSITE" id="PS50262"/>
    </source>
</evidence>
<evidence type="ECO:0000256" key="7">
    <source>
        <dbReference type="ARBA" id="ARBA00023040"/>
    </source>
</evidence>
<comment type="function">
    <text evidence="15">Receptor for bradykinin. It is associated with G proteins that activate a phosphatidylinositol-calcium second messenger system.</text>
</comment>
<keyword evidence="6 19" id="KW-1133">Transmembrane helix</keyword>
<evidence type="ECO:0000256" key="11">
    <source>
        <dbReference type="ARBA" id="ARBA00023170"/>
    </source>
</evidence>
<feature type="transmembrane region" description="Helical" evidence="19">
    <location>
        <begin position="43"/>
        <end position="65"/>
    </location>
</feature>
<dbReference type="PROSITE" id="PS00237">
    <property type="entry name" value="G_PROTEIN_RECEP_F1_1"/>
    <property type="match status" value="1"/>
</dbReference>
<dbReference type="AlphaFoldDB" id="A0A315VJN4"/>
<keyword evidence="4" id="KW-0597">Phosphoprotein</keyword>
<dbReference type="InterPro" id="IPR000496">
    <property type="entry name" value="Brdyknn_rcpt"/>
</dbReference>
<accession>A0A315VJN4</accession>
<dbReference type="PANTHER" id="PTHR10489">
    <property type="entry name" value="CELL ADHESION MOLECULE"/>
    <property type="match status" value="1"/>
</dbReference>
<evidence type="ECO:0000256" key="15">
    <source>
        <dbReference type="ARBA" id="ARBA00025423"/>
    </source>
</evidence>
<feature type="transmembrane region" description="Helical" evidence="19">
    <location>
        <begin position="154"/>
        <end position="176"/>
    </location>
</feature>
<evidence type="ECO:0000256" key="5">
    <source>
        <dbReference type="ARBA" id="ARBA00022692"/>
    </source>
</evidence>
<keyword evidence="8 19" id="KW-0472">Membrane</keyword>
<proteinExistence type="inferred from homology"/>
<feature type="domain" description="G-protein coupled receptors family 1 profile" evidence="20">
    <location>
        <begin position="55"/>
        <end position="311"/>
    </location>
</feature>
<gene>
    <name evidence="21" type="ORF">CCH79_00015179</name>
</gene>
<dbReference type="Gene3D" id="1.20.1070.10">
    <property type="entry name" value="Rhodopsin 7-helix transmembrane proteins"/>
    <property type="match status" value="1"/>
</dbReference>
<keyword evidence="22" id="KW-1185">Reference proteome</keyword>
<sequence>MTLPATSFPDLNATALYGDHDSGNVTDCPNPEAWNWLASGAPVYILTISILGIFFNLFVLMVFILHKKPCTVAEIYLSNLAAADLVLVSCLPFWAVNIYNQFNWPFGQFMCKVVNVGIKINVYCSIYFLVLVGIDRYVALVHTLSHGRMRRPKYAKLGCLLTWGFGLLLSIPTFIFREVRHFPEYGVYACYLEYPNMTVEILYDWMLLVLSFIIPISIILFCTLRIIRALKKQSIERFNAEKTEQKATILVLVVLLAFLLCWVPFHLVTILNILERVKVLGGCQLSSALDICNQIFTYLGFFNSVLNPVLYVIVGKNFRKKVQELVNQWSIKRTMTSESTRSNLSSTLKTLRLTAQRQLTVGCGRGRNPAGQNNGDRNCKKPKTQQIQQKTSFTVNVKPEEDGWRQAVTRRPGDLVTGEQVTRWGYIVSGQRETVFTGLIDNPTVQNAAAGVLTKTRRNETPPGSTPSGSTVLH</sequence>
<feature type="compositionally biased region" description="Polar residues" evidence="18">
    <location>
        <begin position="462"/>
        <end position="474"/>
    </location>
</feature>
<evidence type="ECO:0000256" key="16">
    <source>
        <dbReference type="ARBA" id="ARBA00025954"/>
    </source>
</evidence>
<evidence type="ECO:0000313" key="22">
    <source>
        <dbReference type="Proteomes" id="UP000250572"/>
    </source>
</evidence>
<keyword evidence="11 17" id="KW-0675">Receptor</keyword>
<feature type="region of interest" description="Disordered" evidence="18">
    <location>
        <begin position="363"/>
        <end position="382"/>
    </location>
</feature>
<evidence type="ECO:0000256" key="1">
    <source>
        <dbReference type="ARBA" id="ARBA00004651"/>
    </source>
</evidence>
<feature type="region of interest" description="Disordered" evidence="18">
    <location>
        <begin position="451"/>
        <end position="474"/>
    </location>
</feature>
<dbReference type="SUPFAM" id="SSF81321">
    <property type="entry name" value="Family A G protein-coupled receptor-like"/>
    <property type="match status" value="1"/>
</dbReference>
<evidence type="ECO:0000313" key="21">
    <source>
        <dbReference type="EMBL" id="PWA22558.1"/>
    </source>
</evidence>
<evidence type="ECO:0000256" key="10">
    <source>
        <dbReference type="ARBA" id="ARBA00023157"/>
    </source>
</evidence>
<dbReference type="FunFam" id="1.20.1070.10:FF:000201">
    <property type="entry name" value="Bradykinin receptor B2"/>
    <property type="match status" value="1"/>
</dbReference>
<reference evidence="21 22" key="1">
    <citation type="journal article" date="2018" name="G3 (Bethesda)">
        <title>A High-Quality Reference Genome for the Invasive Mosquitofish Gambusia affinis Using a Chicago Library.</title>
        <authorList>
            <person name="Hoffberg S.L."/>
            <person name="Troendle N.J."/>
            <person name="Glenn T.C."/>
            <person name="Mahmud O."/>
            <person name="Louha S."/>
            <person name="Chalopin D."/>
            <person name="Bennetzen J.L."/>
            <person name="Mauricio R."/>
        </authorList>
    </citation>
    <scope>NUCLEOTIDE SEQUENCE [LARGE SCALE GENOMIC DNA]</scope>
    <source>
        <strain evidence="21">NE01/NJP1002.9</strain>
        <tissue evidence="21">Muscle</tissue>
    </source>
</reference>
<dbReference type="InterPro" id="IPR001504">
    <property type="entry name" value="Brdyknn_2_rcpt"/>
</dbReference>
<dbReference type="GO" id="GO:0042310">
    <property type="term" value="P:vasoconstriction"/>
    <property type="evidence" value="ECO:0007669"/>
    <property type="project" value="InterPro"/>
</dbReference>
<name>A0A315VJN4_GAMAF</name>
<evidence type="ECO:0000256" key="9">
    <source>
        <dbReference type="ARBA" id="ARBA00023139"/>
    </source>
</evidence>
<dbReference type="PROSITE" id="PS50262">
    <property type="entry name" value="G_PROTEIN_RECEP_F1_2"/>
    <property type="match status" value="1"/>
</dbReference>
<keyword evidence="10" id="KW-1015">Disulfide bond</keyword>